<dbReference type="RefSeq" id="WP_154381599.1">
    <property type="nucleotide sequence ID" value="NZ_WKJJ01000029.1"/>
</dbReference>
<protein>
    <recommendedName>
        <fullName evidence="3">DUF600 family protein</fullName>
    </recommendedName>
</protein>
<dbReference type="AlphaFoldDB" id="A0A7X2IUB0"/>
<accession>A0A7X2IUB0</accession>
<comment type="caution">
    <text evidence="1">The sequence shown here is derived from an EMBL/GenBank/DDBJ whole genome shotgun (WGS) entry which is preliminary data.</text>
</comment>
<evidence type="ECO:0008006" key="3">
    <source>
        <dbReference type="Google" id="ProtNLM"/>
    </source>
</evidence>
<gene>
    <name evidence="1" type="ORF">GJ700_31630</name>
</gene>
<proteinExistence type="predicted"/>
<organism evidence="1 2">
    <name type="scientific">Pseudoduganella rivuli</name>
    <dbReference type="NCBI Taxonomy" id="2666085"/>
    <lineage>
        <taxon>Bacteria</taxon>
        <taxon>Pseudomonadati</taxon>
        <taxon>Pseudomonadota</taxon>
        <taxon>Betaproteobacteria</taxon>
        <taxon>Burkholderiales</taxon>
        <taxon>Oxalobacteraceae</taxon>
        <taxon>Telluria group</taxon>
        <taxon>Pseudoduganella</taxon>
    </lineage>
</organism>
<dbReference type="Proteomes" id="UP000446768">
    <property type="component" value="Unassembled WGS sequence"/>
</dbReference>
<keyword evidence="2" id="KW-1185">Reference proteome</keyword>
<sequence>MLNKDEVTVVAARVLQDLAAASGVQWEHAYFRFHSENVGHRSFEFMHRVGRNLLPLMDDEQHTNLLDKLMMRVFELAQSESGERPVVAVLALDSGQNYNLKFEYKDSRALEIGYMALGTTNSYFRVDEVDIPEYVKEYQAELAENGVEEIPIPFVDR</sequence>
<dbReference type="EMBL" id="WKJJ01000029">
    <property type="protein sequence ID" value="MRV76270.1"/>
    <property type="molecule type" value="Genomic_DNA"/>
</dbReference>
<name>A0A7X2IUB0_9BURK</name>
<evidence type="ECO:0000313" key="1">
    <source>
        <dbReference type="EMBL" id="MRV76270.1"/>
    </source>
</evidence>
<reference evidence="1 2" key="1">
    <citation type="submission" date="2019-11" db="EMBL/GenBank/DDBJ databases">
        <title>Novel species isolated from a subtropical stream in China.</title>
        <authorList>
            <person name="Lu H."/>
        </authorList>
    </citation>
    <scope>NUCLEOTIDE SEQUENCE [LARGE SCALE GENOMIC DNA]</scope>
    <source>
        <strain evidence="1 2">FT92W</strain>
    </source>
</reference>
<evidence type="ECO:0000313" key="2">
    <source>
        <dbReference type="Proteomes" id="UP000446768"/>
    </source>
</evidence>